<dbReference type="InterPro" id="IPR039683">
    <property type="entry name" value="Lsm12-like"/>
</dbReference>
<feature type="domain" description="AD" evidence="2">
    <location>
        <begin position="145"/>
        <end position="265"/>
    </location>
</feature>
<evidence type="ECO:0000259" key="2">
    <source>
        <dbReference type="PROSITE" id="PS52001"/>
    </source>
</evidence>
<gene>
    <name evidence="3" type="ORF">PFL1_05796</name>
</gene>
<dbReference type="SMART" id="SM00995">
    <property type="entry name" value="AD"/>
    <property type="match status" value="1"/>
</dbReference>
<dbReference type="PROSITE" id="PS52001">
    <property type="entry name" value="AD"/>
    <property type="match status" value="1"/>
</dbReference>
<feature type="compositionally biased region" description="Low complexity" evidence="1">
    <location>
        <begin position="111"/>
        <end position="129"/>
    </location>
</feature>
<dbReference type="PANTHER" id="PTHR13542">
    <property type="entry name" value="LSM12 HOMOLOG"/>
    <property type="match status" value="1"/>
</dbReference>
<protein>
    <recommendedName>
        <fullName evidence="2">AD domain-containing protein</fullName>
    </recommendedName>
</protein>
<dbReference type="HOGENOM" id="CLU_1062446_0_0_1"/>
<sequence>MSNSLDKLLGHHVRLTLSPPAAAPSSSSPPAGSRPARQLTGKLWAYDPSLGAVALETSPEPLPTLLASAPAAAAAALHATRNRSSPNTSAPASTGFKIVKISEIKKVEFIPSPQQQQQQQQPNSSSTQSDAAPRPDPTQGLTPTHPVSLAVAQAREAHAVKQSLTKAAKLGGKEVSEIGQLVFDALSKTLPCRWHGSHIIVLDEVVISGPGYDPASTNVPNLDHQQLRSFVDGTNVGPIPNGAQAKANSWNRVVKVLEGERRKILANQTAQ</sequence>
<dbReference type="EMBL" id="KE361644">
    <property type="protein sequence ID" value="EPQ26474.1"/>
    <property type="molecule type" value="Genomic_DNA"/>
</dbReference>
<dbReference type="Proteomes" id="UP000053664">
    <property type="component" value="Unassembled WGS sequence"/>
</dbReference>
<dbReference type="InterPro" id="IPR019181">
    <property type="entry name" value="LSM12_ABD"/>
</dbReference>
<dbReference type="KEGG" id="pfp:PFL1_05796"/>
<feature type="region of interest" description="Disordered" evidence="1">
    <location>
        <begin position="111"/>
        <end position="144"/>
    </location>
</feature>
<evidence type="ECO:0000256" key="1">
    <source>
        <dbReference type="SAM" id="MobiDB-lite"/>
    </source>
</evidence>
<dbReference type="Pfam" id="PF09793">
    <property type="entry name" value="AD"/>
    <property type="match status" value="1"/>
</dbReference>
<reference evidence="3 4" key="1">
    <citation type="journal article" date="2013" name="Plant Cell">
        <title>The transition from a phytopathogenic smut ancestor to an anamorphic biocontrol agent deciphered by comparative whole-genome analysis.</title>
        <authorList>
            <person name="Lefebvre F."/>
            <person name="Joly D.L."/>
            <person name="Labbe C."/>
            <person name="Teichmann B."/>
            <person name="Linning R."/>
            <person name="Belzile F."/>
            <person name="Bakkeren G."/>
            <person name="Belanger R.R."/>
        </authorList>
    </citation>
    <scope>NUCLEOTIDE SEQUENCE [LARGE SCALE GENOMIC DNA]</scope>
    <source>
        <strain evidence="3 4">PF-1</strain>
    </source>
</reference>
<dbReference type="AlphaFoldDB" id="A0A061H2L0"/>
<evidence type="ECO:0000313" key="3">
    <source>
        <dbReference type="EMBL" id="EPQ26474.1"/>
    </source>
</evidence>
<dbReference type="OrthoDB" id="1057137at2759"/>
<organism evidence="3 4">
    <name type="scientific">Pseudozyma flocculosa PF-1</name>
    <dbReference type="NCBI Taxonomy" id="1277687"/>
    <lineage>
        <taxon>Eukaryota</taxon>
        <taxon>Fungi</taxon>
        <taxon>Dikarya</taxon>
        <taxon>Basidiomycota</taxon>
        <taxon>Ustilaginomycotina</taxon>
        <taxon>Ustilaginomycetes</taxon>
        <taxon>Ustilaginales</taxon>
        <taxon>Ustilaginaceae</taxon>
        <taxon>Pseudozyma</taxon>
    </lineage>
</organism>
<feature type="region of interest" description="Disordered" evidence="1">
    <location>
        <begin position="1"/>
        <end position="40"/>
    </location>
</feature>
<evidence type="ECO:0000313" key="4">
    <source>
        <dbReference type="Proteomes" id="UP000053664"/>
    </source>
</evidence>
<dbReference type="eggNOG" id="KOG4401">
    <property type="taxonomic scope" value="Eukaryota"/>
</dbReference>
<dbReference type="RefSeq" id="XP_007881525.1">
    <property type="nucleotide sequence ID" value="XM_007883334.1"/>
</dbReference>
<name>A0A061H2L0_9BASI</name>
<proteinExistence type="predicted"/>
<feature type="compositionally biased region" description="Low complexity" evidence="1">
    <location>
        <begin position="18"/>
        <end position="37"/>
    </location>
</feature>
<accession>A0A061H2L0</accession>
<dbReference type="InterPro" id="IPR047574">
    <property type="entry name" value="AD"/>
</dbReference>
<dbReference type="GeneID" id="19319881"/>